<keyword evidence="1" id="KW-0732">Signal</keyword>
<dbReference type="STRING" id="946077.W5A_00020"/>
<feature type="chain" id="PRO_5003635270" description="DUF4252 domain-containing protein" evidence="1">
    <location>
        <begin position="28"/>
        <end position="181"/>
    </location>
</feature>
<name>I0WL36_9FLAO</name>
<evidence type="ECO:0000256" key="1">
    <source>
        <dbReference type="SAM" id="SignalP"/>
    </source>
</evidence>
<dbReference type="EMBL" id="AJJU01000001">
    <property type="protein sequence ID" value="EID77102.1"/>
    <property type="molecule type" value="Genomic_DNA"/>
</dbReference>
<dbReference type="eggNOG" id="ENOG5032TIK">
    <property type="taxonomic scope" value="Bacteria"/>
</dbReference>
<gene>
    <name evidence="2" type="ORF">W5A_00020</name>
</gene>
<feature type="signal peptide" evidence="1">
    <location>
        <begin position="1"/>
        <end position="27"/>
    </location>
</feature>
<dbReference type="OrthoDB" id="1143555at2"/>
<evidence type="ECO:0000313" key="3">
    <source>
        <dbReference type="Proteomes" id="UP000005938"/>
    </source>
</evidence>
<proteinExistence type="predicted"/>
<evidence type="ECO:0000313" key="2">
    <source>
        <dbReference type="EMBL" id="EID77102.1"/>
    </source>
</evidence>
<comment type="caution">
    <text evidence="2">The sequence shown here is derived from an EMBL/GenBank/DDBJ whole genome shotgun (WGS) entry which is preliminary data.</text>
</comment>
<keyword evidence="3" id="KW-1185">Reference proteome</keyword>
<protein>
    <recommendedName>
        <fullName evidence="4">DUF4252 domain-containing protein</fullName>
    </recommendedName>
</protein>
<dbReference type="AlphaFoldDB" id="I0WL36"/>
<accession>I0WL36</accession>
<reference evidence="2 3" key="1">
    <citation type="journal article" date="2012" name="J. Bacteriol.">
        <title>Genome Sequence of the Halotolerant Bacterium Imtechella halotolerans K1T.</title>
        <authorList>
            <person name="Kumar S."/>
            <person name="Vikram S."/>
            <person name="Subramanian S."/>
            <person name="Raghava G.P."/>
            <person name="Pinnaka A.K."/>
        </authorList>
    </citation>
    <scope>NUCLEOTIDE SEQUENCE [LARGE SCALE GENOMIC DNA]</scope>
    <source>
        <strain evidence="2 3">K1</strain>
    </source>
</reference>
<evidence type="ECO:0008006" key="4">
    <source>
        <dbReference type="Google" id="ProtNLM"/>
    </source>
</evidence>
<organism evidence="2 3">
    <name type="scientific">Imtechella halotolerans K1</name>
    <dbReference type="NCBI Taxonomy" id="946077"/>
    <lineage>
        <taxon>Bacteria</taxon>
        <taxon>Pseudomonadati</taxon>
        <taxon>Bacteroidota</taxon>
        <taxon>Flavobacteriia</taxon>
        <taxon>Flavobacteriales</taxon>
        <taxon>Flavobacteriaceae</taxon>
        <taxon>Imtechella</taxon>
    </lineage>
</organism>
<dbReference type="Proteomes" id="UP000005938">
    <property type="component" value="Unassembled WGS sequence"/>
</dbReference>
<dbReference type="InterPro" id="IPR025348">
    <property type="entry name" value="DUF4252"/>
</dbReference>
<sequence>MATVIKYVTKMLLLVASLLFFSCTSSTSLQEYLVEGAQRSDFISVDLPASILKIDQESLTKEQKEAYKSVKKLNVLILPLKDDNQAVYNEERMRVNEILKSGKYQDLMRINDKHMKGVIKYLGTDEEIDELILFGSSDDKGFALVRVLGKDMKPENMSTLIEALQRSNIDEASLGGLKQFF</sequence>
<dbReference type="RefSeq" id="WP_008236096.1">
    <property type="nucleotide sequence ID" value="NZ_AJJU01000001.1"/>
</dbReference>
<dbReference type="Pfam" id="PF14060">
    <property type="entry name" value="DUF4252"/>
    <property type="match status" value="1"/>
</dbReference>
<dbReference type="PROSITE" id="PS51257">
    <property type="entry name" value="PROKAR_LIPOPROTEIN"/>
    <property type="match status" value="1"/>
</dbReference>